<protein>
    <submittedName>
        <fullName evidence="3">Uncharacterized protein</fullName>
    </submittedName>
</protein>
<comment type="caution">
    <text evidence="3">The sequence shown here is derived from an EMBL/GenBank/DDBJ whole genome shotgun (WGS) entry which is preliminary data.</text>
</comment>
<keyword evidence="2" id="KW-0812">Transmembrane</keyword>
<feature type="transmembrane region" description="Helical" evidence="2">
    <location>
        <begin position="279"/>
        <end position="299"/>
    </location>
</feature>
<dbReference type="Proteomes" id="UP000794436">
    <property type="component" value="Unassembled WGS sequence"/>
</dbReference>
<evidence type="ECO:0000313" key="4">
    <source>
        <dbReference type="Proteomes" id="UP000794436"/>
    </source>
</evidence>
<keyword evidence="2" id="KW-0472">Membrane</keyword>
<keyword evidence="2" id="KW-1133">Transmembrane helix</keyword>
<gene>
    <name evidence="3" type="ORF">Poli38472_004615</name>
</gene>
<organism evidence="3 4">
    <name type="scientific">Pythium oligandrum</name>
    <name type="common">Mycoparasitic fungus</name>
    <dbReference type="NCBI Taxonomy" id="41045"/>
    <lineage>
        <taxon>Eukaryota</taxon>
        <taxon>Sar</taxon>
        <taxon>Stramenopiles</taxon>
        <taxon>Oomycota</taxon>
        <taxon>Peronosporomycetes</taxon>
        <taxon>Pythiales</taxon>
        <taxon>Pythiaceae</taxon>
        <taxon>Pythium</taxon>
    </lineage>
</organism>
<dbReference type="EMBL" id="SPLM01000109">
    <property type="protein sequence ID" value="TMW59546.1"/>
    <property type="molecule type" value="Genomic_DNA"/>
</dbReference>
<accession>A0A8K1CAT1</accession>
<dbReference type="AlphaFoldDB" id="A0A8K1CAT1"/>
<dbReference type="OrthoDB" id="109409at2759"/>
<evidence type="ECO:0000256" key="1">
    <source>
        <dbReference type="SAM" id="MobiDB-lite"/>
    </source>
</evidence>
<reference evidence="3" key="1">
    <citation type="submission" date="2019-03" db="EMBL/GenBank/DDBJ databases">
        <title>Long read genome sequence of the mycoparasitic Pythium oligandrum ATCC 38472 isolated from sugarbeet rhizosphere.</title>
        <authorList>
            <person name="Gaulin E."/>
        </authorList>
    </citation>
    <scope>NUCLEOTIDE SEQUENCE</scope>
    <source>
        <strain evidence="3">ATCC 38472_TT</strain>
    </source>
</reference>
<proteinExistence type="predicted"/>
<evidence type="ECO:0000256" key="2">
    <source>
        <dbReference type="SAM" id="Phobius"/>
    </source>
</evidence>
<feature type="region of interest" description="Disordered" evidence="1">
    <location>
        <begin position="1"/>
        <end position="25"/>
    </location>
</feature>
<name>A0A8K1CAT1_PYTOL</name>
<evidence type="ECO:0000313" key="3">
    <source>
        <dbReference type="EMBL" id="TMW59546.1"/>
    </source>
</evidence>
<sequence>MTVAPTEEVPGKPIPVHNLPDRDAMPMNAIPRTQDVFKVVPTQDPVVDELIGKFLDVYKDEVARTSLNASVLNVIKAETTGVRIEQHEKELDANGLGIEFVEEMETQQYRFLMLMKYHFQSSMLDTRRPYVSVMQLTMDCYNTNSADSDVPQLACDVLNHTDLPRRNESTQHVPVYVQRQIFHSAPAAFVHNHTLKVFYDAAEAQDLALDANHQPIPDKDTMHYVRFRVEGGSGKDCMVVIEHANGIITLRYQDTVCYEDDDTFAAEITRAFSVSKENLPLFVLIAAIAGAIVAMFMLWHQRRRQRSGYSYLHSNSSKLSHVPTQTTNTDAAIAC</sequence>
<keyword evidence="4" id="KW-1185">Reference proteome</keyword>